<keyword evidence="2 7" id="KW-0378">Hydrolase</keyword>
<feature type="region of interest" description="Disordered" evidence="8">
    <location>
        <begin position="175"/>
        <end position="205"/>
    </location>
</feature>
<keyword evidence="7" id="KW-0804">Transcription</keyword>
<evidence type="ECO:0000313" key="11">
    <source>
        <dbReference type="WBParaSite" id="EVEC_0000667401-mRNA-1"/>
    </source>
</evidence>
<proteinExistence type="inferred from homology"/>
<name>A0A0N4V8H1_ENTVE</name>
<accession>A0A0N4V8H1</accession>
<feature type="compositionally biased region" description="Polar residues" evidence="8">
    <location>
        <begin position="177"/>
        <end position="187"/>
    </location>
</feature>
<dbReference type="GO" id="GO:0030154">
    <property type="term" value="P:cell differentiation"/>
    <property type="evidence" value="ECO:0007669"/>
    <property type="project" value="TreeGrafter"/>
</dbReference>
<dbReference type="WBParaSite" id="EVEC_0000667401-mRNA-1">
    <property type="protein sequence ID" value="EVEC_0000667401-mRNA-1"/>
    <property type="gene ID" value="EVEC_0000667401"/>
</dbReference>
<dbReference type="EMBL" id="UXUI01008425">
    <property type="protein sequence ID" value="VDD91471.1"/>
    <property type="molecule type" value="Genomic_DNA"/>
</dbReference>
<keyword evidence="10" id="KW-1185">Reference proteome</keyword>
<dbReference type="GO" id="GO:0005634">
    <property type="term" value="C:nucleus"/>
    <property type="evidence" value="ECO:0007669"/>
    <property type="project" value="TreeGrafter"/>
</dbReference>
<organism evidence="11">
    <name type="scientific">Enterobius vermicularis</name>
    <name type="common">Human pinworm</name>
    <dbReference type="NCBI Taxonomy" id="51028"/>
    <lineage>
        <taxon>Eukaryota</taxon>
        <taxon>Metazoa</taxon>
        <taxon>Ecdysozoa</taxon>
        <taxon>Nematoda</taxon>
        <taxon>Chromadorea</taxon>
        <taxon>Rhabditida</taxon>
        <taxon>Spirurina</taxon>
        <taxon>Oxyuridomorpha</taxon>
        <taxon>Oxyuroidea</taxon>
        <taxon>Oxyuridae</taxon>
        <taxon>Enterobius</taxon>
    </lineage>
</organism>
<evidence type="ECO:0000256" key="7">
    <source>
        <dbReference type="RuleBase" id="RU362036"/>
    </source>
</evidence>
<dbReference type="InterPro" id="IPR028472">
    <property type="entry name" value="EYA"/>
</dbReference>
<dbReference type="GO" id="GO:0004725">
    <property type="term" value="F:protein tyrosine phosphatase activity"/>
    <property type="evidence" value="ECO:0007669"/>
    <property type="project" value="UniProtKB-EC"/>
</dbReference>
<evidence type="ECO:0000256" key="6">
    <source>
        <dbReference type="PIRSR" id="PIRSR628472-2"/>
    </source>
</evidence>
<dbReference type="AlphaFoldDB" id="A0A0N4V8H1"/>
<comment type="catalytic activity">
    <reaction evidence="5 7">
        <text>O-phospho-L-tyrosyl-[protein] + H2O = L-tyrosyl-[protein] + phosphate</text>
        <dbReference type="Rhea" id="RHEA:10684"/>
        <dbReference type="Rhea" id="RHEA-COMP:10136"/>
        <dbReference type="Rhea" id="RHEA-COMP:20101"/>
        <dbReference type="ChEBI" id="CHEBI:15377"/>
        <dbReference type="ChEBI" id="CHEBI:43474"/>
        <dbReference type="ChEBI" id="CHEBI:46858"/>
        <dbReference type="ChEBI" id="CHEBI:61978"/>
        <dbReference type="EC" id="3.1.3.48"/>
    </reaction>
</comment>
<dbReference type="PANTHER" id="PTHR10190">
    <property type="entry name" value="EYES ABSENT"/>
    <property type="match status" value="1"/>
</dbReference>
<feature type="compositionally biased region" description="Basic residues" evidence="8">
    <location>
        <begin position="194"/>
        <end position="203"/>
    </location>
</feature>
<evidence type="ECO:0000313" key="10">
    <source>
        <dbReference type="Proteomes" id="UP000274131"/>
    </source>
</evidence>
<dbReference type="OrthoDB" id="167668at2759"/>
<dbReference type="GO" id="GO:0046872">
    <property type="term" value="F:metal ion binding"/>
    <property type="evidence" value="ECO:0007669"/>
    <property type="project" value="UniProtKB-KW"/>
</dbReference>
<dbReference type="PANTHER" id="PTHR10190:SF16">
    <property type="entry name" value="DEVELOPMENTAL PROTEIN EYES ABSENT"/>
    <property type="match status" value="1"/>
</dbReference>
<dbReference type="Gene3D" id="3.40.50.12350">
    <property type="match status" value="1"/>
</dbReference>
<evidence type="ECO:0000256" key="1">
    <source>
        <dbReference type="ARBA" id="ARBA00010501"/>
    </source>
</evidence>
<evidence type="ECO:0000256" key="3">
    <source>
        <dbReference type="ARBA" id="ARBA00022842"/>
    </source>
</evidence>
<dbReference type="GO" id="GO:0045739">
    <property type="term" value="P:positive regulation of DNA repair"/>
    <property type="evidence" value="ECO:0007669"/>
    <property type="project" value="TreeGrafter"/>
</dbReference>
<comment type="cofactor">
    <cofactor evidence="6 7">
        <name>Mg(2+)</name>
        <dbReference type="ChEBI" id="CHEBI:18420"/>
    </cofactor>
    <text evidence="6 7">Binds 1 Mg(2+) ion per subunit.</text>
</comment>
<dbReference type="Proteomes" id="UP000274131">
    <property type="component" value="Unassembled WGS sequence"/>
</dbReference>
<reference evidence="11" key="1">
    <citation type="submission" date="2017-02" db="UniProtKB">
        <authorList>
            <consortium name="WormBaseParasite"/>
        </authorList>
    </citation>
    <scope>IDENTIFICATION</scope>
</reference>
<dbReference type="EC" id="3.1.3.48" evidence="7"/>
<sequence>MKFNYILFFYSYSEPRVDSSSSWIGGSAVWSLLPEAAKPDSLMPEGLILPDRPVALSMSDAAATAAAVASYDSRMIGTPSYYSGAYPAAAGYSMYGSSAQSYYPMSSTLRSAATPFQFATTPQTYYGNGFSTAGFDYSPYPTAVQCYGSRSNYYTNGVNPVTSTSSLYGVSALPTEPGSSNQLSPFSKSDVKKTGKGTKKKKLSNGSGDIDGHYKRVFIWEVDDLCALSFCYFLNADPIRNQHRLSLQHYMNANVERIISAVFRVDQNDEFDQMNIEDASVEDSLNEVSYLQSVPETSDGGATTTPNTLIPLPIGRGGVDWMRKLAAKYQNIRETYNSYKNDLPGILRRSNISAEEFTTLRSTSCDLQTQRWISSITQCLKLISERSANGQYANIVLTNETVVSTLAKLLLFEQSCTIPAENVYSYCKAGKEAAIDRIVSRFGKKCSYVMISSQHDTQEIAKKVN</sequence>
<evidence type="ECO:0000256" key="2">
    <source>
        <dbReference type="ARBA" id="ARBA00022801"/>
    </source>
</evidence>
<reference evidence="9 10" key="2">
    <citation type="submission" date="2018-10" db="EMBL/GenBank/DDBJ databases">
        <authorList>
            <consortium name="Pathogen Informatics"/>
        </authorList>
    </citation>
    <scope>NUCLEOTIDE SEQUENCE [LARGE SCALE GENOMIC DNA]</scope>
</reference>
<keyword evidence="6 7" id="KW-0479">Metal-binding</keyword>
<evidence type="ECO:0000313" key="9">
    <source>
        <dbReference type="EMBL" id="VDD91471.1"/>
    </source>
</evidence>
<protein>
    <recommendedName>
        <fullName evidence="7">Eyes absent homolog</fullName>
        <ecNumber evidence="7">3.1.3.48</ecNumber>
    </recommendedName>
</protein>
<feature type="binding site" evidence="6">
    <location>
        <position position="223"/>
    </location>
    <ligand>
        <name>Mg(2+)</name>
        <dbReference type="ChEBI" id="CHEBI:18420"/>
    </ligand>
</feature>
<dbReference type="STRING" id="51028.A0A0N4V8H1"/>
<evidence type="ECO:0000256" key="5">
    <source>
        <dbReference type="ARBA" id="ARBA00051722"/>
    </source>
</evidence>
<evidence type="ECO:0000256" key="4">
    <source>
        <dbReference type="ARBA" id="ARBA00022912"/>
    </source>
</evidence>
<dbReference type="InterPro" id="IPR038102">
    <property type="entry name" value="EYA_dom_sf"/>
</dbReference>
<evidence type="ECO:0000256" key="8">
    <source>
        <dbReference type="SAM" id="MobiDB-lite"/>
    </source>
</evidence>
<dbReference type="GO" id="GO:2001240">
    <property type="term" value="P:negative regulation of extrinsic apoptotic signaling pathway in absence of ligand"/>
    <property type="evidence" value="ECO:0007669"/>
    <property type="project" value="TreeGrafter"/>
</dbReference>
<gene>
    <name evidence="9" type="ORF">EVEC_LOCUS6222</name>
</gene>
<keyword evidence="4 7" id="KW-0904">Protein phosphatase</keyword>
<comment type="similarity">
    <text evidence="1 7">Belongs to the HAD-like hydrolase superfamily. EYA family.</text>
</comment>
<keyword evidence="7" id="KW-0805">Transcription regulation</keyword>
<keyword evidence="3 6" id="KW-0460">Magnesium</keyword>